<sequence length="66" mass="8108">MRRRANLDKYNVHPDELYALVKEYNRKCFLLRQGYKKNSTILIEHYKREVKLIKNLCYKKYGIVLD</sequence>
<dbReference type="AlphaFoldDB" id="A0A160F1F8"/>
<keyword evidence="2" id="KW-1185">Reference proteome</keyword>
<reference evidence="1 2" key="1">
    <citation type="journal article" date="2006" name="Syst. Appl. Microbiol.">
        <title>Anoxybacillus amylolyticus sp. nov., a thermophilic amylase producing bacterium isolated from Mount Rittmann (Antarctica).</title>
        <authorList>
            <person name="Poli A."/>
            <person name="Esposito E."/>
            <person name="Lama L."/>
            <person name="Orlando P."/>
            <person name="Nicolaus G."/>
            <person name="de Appolonia F."/>
            <person name="Gambacorta A."/>
            <person name="Nicolaus B."/>
        </authorList>
    </citation>
    <scope>NUCLEOTIDE SEQUENCE [LARGE SCALE GENOMIC DNA]</scope>
    <source>
        <strain evidence="1 2">DSM 15939</strain>
    </source>
</reference>
<evidence type="ECO:0000313" key="2">
    <source>
        <dbReference type="Proteomes" id="UP000076865"/>
    </source>
</evidence>
<protein>
    <submittedName>
        <fullName evidence="1">Uncharacterized protein</fullName>
    </submittedName>
</protein>
<gene>
    <name evidence="1" type="ORF">GFC30_2734</name>
</gene>
<dbReference type="EMBL" id="CP015438">
    <property type="protein sequence ID" value="ANB59976.1"/>
    <property type="molecule type" value="Genomic_DNA"/>
</dbReference>
<accession>A0A160F1F8</accession>
<name>A0A160F1F8_9BACL</name>
<dbReference type="Proteomes" id="UP000076865">
    <property type="component" value="Chromosome"/>
</dbReference>
<dbReference type="PATRIC" id="fig|294699.3.peg.2815"/>
<evidence type="ECO:0000313" key="1">
    <source>
        <dbReference type="EMBL" id="ANB59976.1"/>
    </source>
</evidence>
<proteinExistence type="predicted"/>
<dbReference type="KEGG" id="aamy:GFC30_2734"/>
<organism evidence="1 2">
    <name type="scientific">Anoxybacteroides amylolyticum</name>
    <dbReference type="NCBI Taxonomy" id="294699"/>
    <lineage>
        <taxon>Bacteria</taxon>
        <taxon>Bacillati</taxon>
        <taxon>Bacillota</taxon>
        <taxon>Bacilli</taxon>
        <taxon>Bacillales</taxon>
        <taxon>Anoxybacillaceae</taxon>
        <taxon>Anoxybacteroides</taxon>
    </lineage>
</organism>